<evidence type="ECO:0000259" key="2">
    <source>
        <dbReference type="Pfam" id="PF03364"/>
    </source>
</evidence>
<proteinExistence type="inferred from homology"/>
<dbReference type="GO" id="GO:0045333">
    <property type="term" value="P:cellular respiration"/>
    <property type="evidence" value="ECO:0007669"/>
    <property type="project" value="InterPro"/>
</dbReference>
<dbReference type="CDD" id="cd07813">
    <property type="entry name" value="COQ10p_like"/>
    <property type="match status" value="1"/>
</dbReference>
<dbReference type="GO" id="GO:0048039">
    <property type="term" value="F:ubiquinone binding"/>
    <property type="evidence" value="ECO:0007669"/>
    <property type="project" value="InterPro"/>
</dbReference>
<accession>Q2RT69</accession>
<name>Q2RT69_RHORT</name>
<dbReference type="KEGG" id="rru:Rru_A1876"/>
<dbReference type="RefSeq" id="WP_011389629.1">
    <property type="nucleotide sequence ID" value="NC_007643.1"/>
</dbReference>
<dbReference type="PANTHER" id="PTHR12901:SF10">
    <property type="entry name" value="COENZYME Q-BINDING PROTEIN COQ10, MITOCHONDRIAL"/>
    <property type="match status" value="1"/>
</dbReference>
<dbReference type="eggNOG" id="COG2867">
    <property type="taxonomic scope" value="Bacteria"/>
</dbReference>
<dbReference type="PATRIC" id="fig|269796.9.peg.1955"/>
<dbReference type="Pfam" id="PF03364">
    <property type="entry name" value="Polyketide_cyc"/>
    <property type="match status" value="1"/>
</dbReference>
<dbReference type="STRING" id="269796.Rru_A1876"/>
<dbReference type="Proteomes" id="UP000001929">
    <property type="component" value="Chromosome"/>
</dbReference>
<sequence length="147" mass="17240">MPTHAEKRFLPYQPEQMYDLVADIESYPRFLPWCLASRIKKREGDVVWADLVIGFKMVRERFTSRVELDPKHKISVTYAEGPFKYLNNHWVFDPGENGGVMIDFYVDFEFKSPLLQKIIGALFSEAVRLMVSSFERRAEQLYGAKRP</sequence>
<dbReference type="AlphaFoldDB" id="Q2RT69"/>
<evidence type="ECO:0000256" key="1">
    <source>
        <dbReference type="ARBA" id="ARBA00008918"/>
    </source>
</evidence>
<protein>
    <submittedName>
        <fullName evidence="3">Cyclase/dehydrase</fullName>
    </submittedName>
</protein>
<dbReference type="InterPro" id="IPR044996">
    <property type="entry name" value="COQ10-like"/>
</dbReference>
<dbReference type="PANTHER" id="PTHR12901">
    <property type="entry name" value="SPERM PROTEIN HOMOLOG"/>
    <property type="match status" value="1"/>
</dbReference>
<gene>
    <name evidence="3" type="ordered locus">Rru_A1876</name>
</gene>
<evidence type="ECO:0000313" key="4">
    <source>
        <dbReference type="Proteomes" id="UP000001929"/>
    </source>
</evidence>
<dbReference type="SUPFAM" id="SSF55961">
    <property type="entry name" value="Bet v1-like"/>
    <property type="match status" value="1"/>
</dbReference>
<dbReference type="HOGENOM" id="CLU_079653_3_0_5"/>
<evidence type="ECO:0000313" key="3">
    <source>
        <dbReference type="EMBL" id="ABC22676.1"/>
    </source>
</evidence>
<dbReference type="Gene3D" id="3.30.530.20">
    <property type="match status" value="1"/>
</dbReference>
<dbReference type="InterPro" id="IPR005031">
    <property type="entry name" value="COQ10_START"/>
</dbReference>
<reference evidence="3 4" key="1">
    <citation type="journal article" date="2011" name="Stand. Genomic Sci.">
        <title>Complete genome sequence of Rhodospirillum rubrum type strain (S1).</title>
        <authorList>
            <person name="Munk A.C."/>
            <person name="Copeland A."/>
            <person name="Lucas S."/>
            <person name="Lapidus A."/>
            <person name="Del Rio T.G."/>
            <person name="Barry K."/>
            <person name="Detter J.C."/>
            <person name="Hammon N."/>
            <person name="Israni S."/>
            <person name="Pitluck S."/>
            <person name="Brettin T."/>
            <person name="Bruce D."/>
            <person name="Han C."/>
            <person name="Tapia R."/>
            <person name="Gilna P."/>
            <person name="Schmutz J."/>
            <person name="Larimer F."/>
            <person name="Land M."/>
            <person name="Kyrpides N.C."/>
            <person name="Mavromatis K."/>
            <person name="Richardson P."/>
            <person name="Rohde M."/>
            <person name="Goker M."/>
            <person name="Klenk H.P."/>
            <person name="Zhang Y."/>
            <person name="Roberts G.P."/>
            <person name="Reslewic S."/>
            <person name="Schwartz D.C."/>
        </authorList>
    </citation>
    <scope>NUCLEOTIDE SEQUENCE [LARGE SCALE GENOMIC DNA]</scope>
    <source>
        <strain evidence="4">ATCC 11170 / ATH 1.1.1 / DSM 467 / LMG 4362 / NCIMB 8255 / S1</strain>
    </source>
</reference>
<comment type="similarity">
    <text evidence="1">Belongs to the ribosome association toxin RatA family.</text>
</comment>
<dbReference type="PhylomeDB" id="Q2RT69"/>
<organism evidence="3 4">
    <name type="scientific">Rhodospirillum rubrum (strain ATCC 11170 / ATH 1.1.1 / DSM 467 / LMG 4362 / NCIMB 8255 / S1)</name>
    <dbReference type="NCBI Taxonomy" id="269796"/>
    <lineage>
        <taxon>Bacteria</taxon>
        <taxon>Pseudomonadati</taxon>
        <taxon>Pseudomonadota</taxon>
        <taxon>Alphaproteobacteria</taxon>
        <taxon>Rhodospirillales</taxon>
        <taxon>Rhodospirillaceae</taxon>
        <taxon>Rhodospirillum</taxon>
    </lineage>
</organism>
<dbReference type="InterPro" id="IPR023393">
    <property type="entry name" value="START-like_dom_sf"/>
</dbReference>
<feature type="domain" description="Coenzyme Q-binding protein COQ10 START" evidence="2">
    <location>
        <begin position="10"/>
        <end position="135"/>
    </location>
</feature>
<keyword evidence="4" id="KW-1185">Reference proteome</keyword>
<dbReference type="EnsemblBacteria" id="ABC22676">
    <property type="protein sequence ID" value="ABC22676"/>
    <property type="gene ID" value="Rru_A1876"/>
</dbReference>
<dbReference type="EMBL" id="CP000230">
    <property type="protein sequence ID" value="ABC22676.1"/>
    <property type="molecule type" value="Genomic_DNA"/>
</dbReference>